<dbReference type="EMBL" id="MSFO01000005">
    <property type="protein sequence ID" value="PLB47775.1"/>
    <property type="molecule type" value="Genomic_DNA"/>
</dbReference>
<keyword evidence="10" id="KW-1185">Reference proteome</keyword>
<dbReference type="InterPro" id="IPR002575">
    <property type="entry name" value="Aminoglycoside_PTrfase"/>
</dbReference>
<feature type="compositionally biased region" description="Basic and acidic residues" evidence="7">
    <location>
        <begin position="360"/>
        <end position="377"/>
    </location>
</feature>
<feature type="domain" description="Aminoglycoside phosphotransferase" evidence="8">
    <location>
        <begin position="293"/>
        <end position="331"/>
    </location>
</feature>
<protein>
    <recommendedName>
        <fullName evidence="3">Altered inheritance of mitochondria protein 9, mitochondrial</fullName>
    </recommendedName>
    <alternativeName>
        <fullName evidence="6">Found in mitochondrial proteome protein 29</fullName>
    </alternativeName>
</protein>
<proteinExistence type="inferred from homology"/>
<organism evidence="9 10">
    <name type="scientific">Aspergillus steynii IBT 23096</name>
    <dbReference type="NCBI Taxonomy" id="1392250"/>
    <lineage>
        <taxon>Eukaryota</taxon>
        <taxon>Fungi</taxon>
        <taxon>Dikarya</taxon>
        <taxon>Ascomycota</taxon>
        <taxon>Pezizomycotina</taxon>
        <taxon>Eurotiomycetes</taxon>
        <taxon>Eurotiomycetidae</taxon>
        <taxon>Eurotiales</taxon>
        <taxon>Aspergillaceae</taxon>
        <taxon>Aspergillus</taxon>
        <taxon>Aspergillus subgen. Circumdati</taxon>
    </lineage>
</organism>
<reference evidence="9 10" key="1">
    <citation type="submission" date="2016-12" db="EMBL/GenBank/DDBJ databases">
        <title>The genomes of Aspergillus section Nigri reveals drivers in fungal speciation.</title>
        <authorList>
            <consortium name="DOE Joint Genome Institute"/>
            <person name="Vesth T.C."/>
            <person name="Nybo J."/>
            <person name="Theobald S."/>
            <person name="Brandl J."/>
            <person name="Frisvad J.C."/>
            <person name="Nielsen K.F."/>
            <person name="Lyhne E.K."/>
            <person name="Kogle M.E."/>
            <person name="Kuo A."/>
            <person name="Riley R."/>
            <person name="Clum A."/>
            <person name="Nolan M."/>
            <person name="Lipzen A."/>
            <person name="Salamov A."/>
            <person name="Henrissat B."/>
            <person name="Wiebenga A."/>
            <person name="De Vries R.P."/>
            <person name="Grigoriev I.V."/>
            <person name="Mortensen U.H."/>
            <person name="Andersen M.R."/>
            <person name="Baker S.E."/>
        </authorList>
    </citation>
    <scope>NUCLEOTIDE SEQUENCE [LARGE SCALE GENOMIC DNA]</scope>
    <source>
        <strain evidence="9 10">IBT 23096</strain>
    </source>
</reference>
<evidence type="ECO:0000313" key="10">
    <source>
        <dbReference type="Proteomes" id="UP000234275"/>
    </source>
</evidence>
<evidence type="ECO:0000256" key="6">
    <source>
        <dbReference type="ARBA" id="ARBA00031849"/>
    </source>
</evidence>
<dbReference type="GeneID" id="36558601"/>
<accession>A0A2I2G4G6</accession>
<keyword evidence="5" id="KW-0496">Mitochondrion</keyword>
<dbReference type="OrthoDB" id="2831558at2759"/>
<dbReference type="Proteomes" id="UP000234275">
    <property type="component" value="Unassembled WGS sequence"/>
</dbReference>
<gene>
    <name evidence="9" type="ORF">P170DRAFT_447674</name>
</gene>
<dbReference type="PANTHER" id="PTHR36091">
    <property type="entry name" value="ALTERED INHERITANCE OF MITOCHONDRIA PROTEIN 9, MITOCHONDRIAL"/>
    <property type="match status" value="1"/>
</dbReference>
<dbReference type="VEuPathDB" id="FungiDB:P170DRAFT_447674"/>
<dbReference type="InterPro" id="IPR051035">
    <property type="entry name" value="Mito_inheritance_9"/>
</dbReference>
<comment type="caution">
    <text evidence="9">The sequence shown here is derived from an EMBL/GenBank/DDBJ whole genome shotgun (WGS) entry which is preliminary data.</text>
</comment>
<dbReference type="InterPro" id="IPR011009">
    <property type="entry name" value="Kinase-like_dom_sf"/>
</dbReference>
<dbReference type="AlphaFoldDB" id="A0A2I2G4G6"/>
<keyword evidence="4" id="KW-0809">Transit peptide</keyword>
<feature type="region of interest" description="Disordered" evidence="7">
    <location>
        <begin position="353"/>
        <end position="378"/>
    </location>
</feature>
<evidence type="ECO:0000256" key="1">
    <source>
        <dbReference type="ARBA" id="ARBA00004173"/>
    </source>
</evidence>
<evidence type="ECO:0000256" key="5">
    <source>
        <dbReference type="ARBA" id="ARBA00023128"/>
    </source>
</evidence>
<sequence length="528" mass="60034">MLKSPLFRLFHRPTRAGSTGGRCSFVNLTRTLRTTNDLFRYTSGRWLINDKHEQQQRFMNFNIDNLCSQAASLFSPETKCVHIAKFEGNFNKAFLLTMNDGNKVVAKIPCPNAGMLFLTTASDPENLVGAEYIIMEKVRGVALAERWETMNTLQRYKVIDGIVEMEKELEGMKLPAYGSLFLRDFLPSEYNHYPLPSDLDPTGLFCIGPSCSRAVPQKTSSSKSNAGPWSSILDFALSKSNRELALIADNRDGVQSHLNHFSEIQPVNEYYGLLQKVLLILPVLSHDPRILDGAASSIWHTDLHLGNIYVSSDDPTIIEGVIDWQSVQAAPLFIHAQFPEFIRPPKGYSPGTELPALPDNYDKLDPDQKEKANKEHTSATQSKYYEMSCLAYNKPVYDAMKLDRRLWEPFTCCQLFSNGSLVPLRSSLVRIFQDWELLGLPGSCPFEFTEEDLKRHDEQVQYYQDSVYLRDIVKAQLCTDDSGWIPNAQWESAREMNEHLYGIYMETLSEELLPEAASRRWPFPPKSA</sequence>
<evidence type="ECO:0000256" key="3">
    <source>
        <dbReference type="ARBA" id="ARBA00016197"/>
    </source>
</evidence>
<dbReference type="SUPFAM" id="SSF56112">
    <property type="entry name" value="Protein kinase-like (PK-like)"/>
    <property type="match status" value="1"/>
</dbReference>
<name>A0A2I2G4G6_9EURO</name>
<dbReference type="PANTHER" id="PTHR36091:SF1">
    <property type="entry name" value="ALTERED INHERITANCE OF MITOCHONDRIA PROTEIN 9, MITOCHONDRIAL"/>
    <property type="match status" value="1"/>
</dbReference>
<comment type="subcellular location">
    <subcellularLocation>
        <location evidence="1">Mitochondrion</location>
    </subcellularLocation>
</comment>
<comment type="similarity">
    <text evidence="2">Belongs to the AIM9 family.</text>
</comment>
<dbReference type="RefSeq" id="XP_024703077.1">
    <property type="nucleotide sequence ID" value="XM_024850902.1"/>
</dbReference>
<dbReference type="GO" id="GO:0005739">
    <property type="term" value="C:mitochondrion"/>
    <property type="evidence" value="ECO:0007669"/>
    <property type="project" value="UniProtKB-SubCell"/>
</dbReference>
<evidence type="ECO:0000256" key="7">
    <source>
        <dbReference type="SAM" id="MobiDB-lite"/>
    </source>
</evidence>
<dbReference type="Pfam" id="PF01636">
    <property type="entry name" value="APH"/>
    <property type="match status" value="1"/>
</dbReference>
<evidence type="ECO:0000256" key="4">
    <source>
        <dbReference type="ARBA" id="ARBA00022946"/>
    </source>
</evidence>
<evidence type="ECO:0000313" key="9">
    <source>
        <dbReference type="EMBL" id="PLB47775.1"/>
    </source>
</evidence>
<evidence type="ECO:0000256" key="2">
    <source>
        <dbReference type="ARBA" id="ARBA00005543"/>
    </source>
</evidence>
<evidence type="ECO:0000259" key="8">
    <source>
        <dbReference type="Pfam" id="PF01636"/>
    </source>
</evidence>